<reference evidence="1" key="1">
    <citation type="journal article" date="2021" name="Proc. Natl. Acad. Sci. U.S.A.">
        <title>A Catalog of Tens of Thousands of Viruses from Human Metagenomes Reveals Hidden Associations with Chronic Diseases.</title>
        <authorList>
            <person name="Tisza M.J."/>
            <person name="Buck C.B."/>
        </authorList>
    </citation>
    <scope>NUCLEOTIDE SEQUENCE</scope>
    <source>
        <strain evidence="1">CtNYa18</strain>
    </source>
</reference>
<accession>A0A8S5PHM5</accession>
<protein>
    <submittedName>
        <fullName evidence="1">Thaumarchaeal output domain 1</fullName>
    </submittedName>
</protein>
<proteinExistence type="predicted"/>
<organism evidence="1">
    <name type="scientific">Myoviridae sp. ctNYa18</name>
    <dbReference type="NCBI Taxonomy" id="2825090"/>
    <lineage>
        <taxon>Viruses</taxon>
        <taxon>Duplodnaviria</taxon>
        <taxon>Heunggongvirae</taxon>
        <taxon>Uroviricota</taxon>
        <taxon>Caudoviricetes</taxon>
    </lineage>
</organism>
<name>A0A8S5PHM5_9CAUD</name>
<dbReference type="EMBL" id="BK015422">
    <property type="protein sequence ID" value="DAE05979.1"/>
    <property type="molecule type" value="Genomic_DNA"/>
</dbReference>
<sequence>MGEVIMTDRQIEHSPKVCATYQCVWCGITSEMPIIICKHCHNCQYCGQYQGGGYDHECIRCGNHLS</sequence>
<evidence type="ECO:0000313" key="1">
    <source>
        <dbReference type="EMBL" id="DAE05979.1"/>
    </source>
</evidence>